<evidence type="ECO:0000259" key="11">
    <source>
        <dbReference type="PROSITE" id="PS50240"/>
    </source>
</evidence>
<evidence type="ECO:0000256" key="1">
    <source>
        <dbReference type="ARBA" id="ARBA00004239"/>
    </source>
</evidence>
<dbReference type="SMART" id="SM00680">
    <property type="entry name" value="CLIP"/>
    <property type="match status" value="1"/>
</dbReference>
<evidence type="ECO:0000256" key="8">
    <source>
        <dbReference type="ARBA" id="ARBA00024195"/>
    </source>
</evidence>
<keyword evidence="6 10" id="KW-0720">Serine protease</keyword>
<evidence type="ECO:0000256" key="6">
    <source>
        <dbReference type="ARBA" id="ARBA00022825"/>
    </source>
</evidence>
<dbReference type="PANTHER" id="PTHR24276">
    <property type="entry name" value="POLYSERASE-RELATED"/>
    <property type="match status" value="1"/>
</dbReference>
<dbReference type="InterPro" id="IPR038565">
    <property type="entry name" value="CLIP_sf"/>
</dbReference>
<evidence type="ECO:0000256" key="10">
    <source>
        <dbReference type="RuleBase" id="RU363034"/>
    </source>
</evidence>
<dbReference type="EC" id="3.4.21.1" evidence="9"/>
<dbReference type="GO" id="GO:0004252">
    <property type="term" value="F:serine-type endopeptidase activity"/>
    <property type="evidence" value="ECO:0007669"/>
    <property type="project" value="UniProtKB-EC"/>
</dbReference>
<gene>
    <name evidence="12" type="ORF">K0M31_003771</name>
</gene>
<dbReference type="Pfam" id="PF00089">
    <property type="entry name" value="Trypsin"/>
    <property type="match status" value="1"/>
</dbReference>
<comment type="caution">
    <text evidence="12">The sequence shown here is derived from an EMBL/GenBank/DDBJ whole genome shotgun (WGS) entry which is preliminary data.</text>
</comment>
<evidence type="ECO:0000256" key="3">
    <source>
        <dbReference type="ARBA" id="ARBA00022670"/>
    </source>
</evidence>
<feature type="domain" description="Peptidase S1" evidence="11">
    <location>
        <begin position="126"/>
        <end position="378"/>
    </location>
</feature>
<evidence type="ECO:0000313" key="13">
    <source>
        <dbReference type="Proteomes" id="UP001177670"/>
    </source>
</evidence>
<keyword evidence="7" id="KW-1015">Disulfide bond</keyword>
<dbReference type="AlphaFoldDB" id="A0AA40FXI3"/>
<keyword evidence="2" id="KW-0964">Secreted</keyword>
<dbReference type="PROSITE" id="PS50240">
    <property type="entry name" value="TRYPSIN_DOM"/>
    <property type="match status" value="1"/>
</dbReference>
<organism evidence="12 13">
    <name type="scientific">Melipona bicolor</name>
    <dbReference type="NCBI Taxonomy" id="60889"/>
    <lineage>
        <taxon>Eukaryota</taxon>
        <taxon>Metazoa</taxon>
        <taxon>Ecdysozoa</taxon>
        <taxon>Arthropoda</taxon>
        <taxon>Hexapoda</taxon>
        <taxon>Insecta</taxon>
        <taxon>Pterygota</taxon>
        <taxon>Neoptera</taxon>
        <taxon>Endopterygota</taxon>
        <taxon>Hymenoptera</taxon>
        <taxon>Apocrita</taxon>
        <taxon>Aculeata</taxon>
        <taxon>Apoidea</taxon>
        <taxon>Anthophila</taxon>
        <taxon>Apidae</taxon>
        <taxon>Melipona</taxon>
    </lineage>
</organism>
<dbReference type="PROSITE" id="PS00134">
    <property type="entry name" value="TRYPSIN_HIS"/>
    <property type="match status" value="1"/>
</dbReference>
<dbReference type="InterPro" id="IPR001314">
    <property type="entry name" value="Peptidase_S1A"/>
</dbReference>
<keyword evidence="5 10" id="KW-0378">Hydrolase</keyword>
<dbReference type="InterPro" id="IPR022700">
    <property type="entry name" value="CLIP"/>
</dbReference>
<dbReference type="InterPro" id="IPR033116">
    <property type="entry name" value="TRYPSIN_SER"/>
</dbReference>
<reference evidence="12" key="1">
    <citation type="submission" date="2021-10" db="EMBL/GenBank/DDBJ databases">
        <title>Melipona bicolor Genome sequencing and assembly.</title>
        <authorList>
            <person name="Araujo N.S."/>
            <person name="Arias M.C."/>
        </authorList>
    </citation>
    <scope>NUCLEOTIDE SEQUENCE</scope>
    <source>
        <strain evidence="12">USP_2M_L1-L4_2017</strain>
        <tissue evidence="12">Whole body</tissue>
    </source>
</reference>
<evidence type="ECO:0000256" key="4">
    <source>
        <dbReference type="ARBA" id="ARBA00022729"/>
    </source>
</evidence>
<comment type="similarity">
    <text evidence="8">Belongs to the peptidase S1 family. CLIP subfamily.</text>
</comment>
<keyword evidence="4" id="KW-0732">Signal</keyword>
<proteinExistence type="inferred from homology"/>
<dbReference type="GO" id="GO:0016485">
    <property type="term" value="P:protein processing"/>
    <property type="evidence" value="ECO:0007669"/>
    <property type="project" value="UniProtKB-ARBA"/>
</dbReference>
<dbReference type="PROSITE" id="PS00135">
    <property type="entry name" value="TRYPSIN_SER"/>
    <property type="match status" value="1"/>
</dbReference>
<dbReference type="InterPro" id="IPR018114">
    <property type="entry name" value="TRYPSIN_HIS"/>
</dbReference>
<dbReference type="InterPro" id="IPR043504">
    <property type="entry name" value="Peptidase_S1_PA_chymotrypsin"/>
</dbReference>
<dbReference type="FunFam" id="2.40.10.10:FF:000047">
    <property type="entry name" value="Trypsin eta"/>
    <property type="match status" value="1"/>
</dbReference>
<dbReference type="InterPro" id="IPR001254">
    <property type="entry name" value="Trypsin_dom"/>
</dbReference>
<sequence length="404" mass="44368">MPRGLVYQHRLFRSCLLTTKMCSVAFVSFLVVLASAIEKELYGSPCKLESNDMGICKKLTECAPRLKEVQEGKRQLDSSGRCGFSGFDEIVCCPINAITEKISPRLADSACQTYLDAQRNGLSFHIYQGIEAKPGEFPYIVALGYEDKNDLKNLSSISYSCGGSLISVDHVLTAAHCVSNIYEKVPIEVRLGNESIDSNAMNVQRIPISDIISHPKYKRSASYNDVAILKLKTKVLLSSMVQPVCLQTQSLNPLTITPKMSLIVIGWGGTDFGESSSTKLRRTPNLSIVDKEACAKYYTGFPKLPLGITDNMICAVDPNRTRGADACQGDSGGPLLLLTEENVKVIGITAFGQGCGGSVPGVYTMVYSYLDWIEEQVWTSNEENKDILKTEFINPIINITITRQ</sequence>
<protein>
    <recommendedName>
        <fullName evidence="9">chymotrypsin</fullName>
        <ecNumber evidence="9">3.4.21.1</ecNumber>
    </recommendedName>
</protein>
<evidence type="ECO:0000313" key="12">
    <source>
        <dbReference type="EMBL" id="KAK1127227.1"/>
    </source>
</evidence>
<keyword evidence="13" id="KW-1185">Reference proteome</keyword>
<dbReference type="InterPro" id="IPR050430">
    <property type="entry name" value="Peptidase_S1"/>
</dbReference>
<dbReference type="SUPFAM" id="SSF50494">
    <property type="entry name" value="Trypsin-like serine proteases"/>
    <property type="match status" value="1"/>
</dbReference>
<dbReference type="Proteomes" id="UP001177670">
    <property type="component" value="Unassembled WGS sequence"/>
</dbReference>
<evidence type="ECO:0000256" key="7">
    <source>
        <dbReference type="ARBA" id="ARBA00023157"/>
    </source>
</evidence>
<dbReference type="PANTHER" id="PTHR24276:SF98">
    <property type="entry name" value="FI18310P1-RELATED"/>
    <property type="match status" value="1"/>
</dbReference>
<dbReference type="Gene3D" id="3.30.1640.30">
    <property type="match status" value="1"/>
</dbReference>
<dbReference type="CDD" id="cd00190">
    <property type="entry name" value="Tryp_SPc"/>
    <property type="match status" value="1"/>
</dbReference>
<evidence type="ECO:0000256" key="9">
    <source>
        <dbReference type="ARBA" id="ARBA00044036"/>
    </source>
</evidence>
<dbReference type="Gene3D" id="2.40.10.10">
    <property type="entry name" value="Trypsin-like serine proteases"/>
    <property type="match status" value="1"/>
</dbReference>
<name>A0AA40FXI3_9HYME</name>
<dbReference type="SMART" id="SM00020">
    <property type="entry name" value="Tryp_SPc"/>
    <property type="match status" value="1"/>
</dbReference>
<accession>A0AA40FXI3</accession>
<dbReference type="GO" id="GO:0005576">
    <property type="term" value="C:extracellular region"/>
    <property type="evidence" value="ECO:0007669"/>
    <property type="project" value="UniProtKB-SubCell"/>
</dbReference>
<dbReference type="InterPro" id="IPR009003">
    <property type="entry name" value="Peptidase_S1_PA"/>
</dbReference>
<evidence type="ECO:0000256" key="2">
    <source>
        <dbReference type="ARBA" id="ARBA00022525"/>
    </source>
</evidence>
<dbReference type="EMBL" id="JAHYIQ010000012">
    <property type="protein sequence ID" value="KAK1127227.1"/>
    <property type="molecule type" value="Genomic_DNA"/>
</dbReference>
<evidence type="ECO:0000256" key="5">
    <source>
        <dbReference type="ARBA" id="ARBA00022801"/>
    </source>
</evidence>
<comment type="subcellular location">
    <subcellularLocation>
        <location evidence="1">Secreted</location>
        <location evidence="1">Extracellular space</location>
    </subcellularLocation>
</comment>
<dbReference type="PRINTS" id="PR00722">
    <property type="entry name" value="CHYMOTRYPSIN"/>
</dbReference>
<keyword evidence="3 10" id="KW-0645">Protease</keyword>